<keyword evidence="3" id="KW-1185">Reference proteome</keyword>
<name>A0ABX2DMT0_9BACL</name>
<gene>
    <name evidence="2" type="ORF">HQN87_08385</name>
</gene>
<keyword evidence="1" id="KW-0732">Signal</keyword>
<organism evidence="2 3">
    <name type="scientific">Paenibacillus tritici</name>
    <dbReference type="NCBI Taxonomy" id="1873425"/>
    <lineage>
        <taxon>Bacteria</taxon>
        <taxon>Bacillati</taxon>
        <taxon>Bacillota</taxon>
        <taxon>Bacilli</taxon>
        <taxon>Bacillales</taxon>
        <taxon>Paenibacillaceae</taxon>
        <taxon>Paenibacillus</taxon>
    </lineage>
</organism>
<accession>A0ABX2DMT0</accession>
<dbReference type="EMBL" id="JABMKX010000004">
    <property type="protein sequence ID" value="NQX45348.1"/>
    <property type="molecule type" value="Genomic_DNA"/>
</dbReference>
<protein>
    <recommendedName>
        <fullName evidence="4">Lipoprotein</fullName>
    </recommendedName>
</protein>
<evidence type="ECO:0000256" key="1">
    <source>
        <dbReference type="SAM" id="SignalP"/>
    </source>
</evidence>
<sequence length="131" mass="15050">MKKFWSGLLIVCLLLVFSGCSSSNEADDLTMDKFIEAFNNSGEEISSTVPLEENKGIDKNKKPKYEMIQANDGLIFYLGKNPVKIYEYETVEKLKKAKEKYSSIMEDWSINGRFVLETKNERAKEIFNSVE</sequence>
<evidence type="ECO:0000313" key="3">
    <source>
        <dbReference type="Proteomes" id="UP000711047"/>
    </source>
</evidence>
<proteinExistence type="predicted"/>
<feature type="signal peptide" evidence="1">
    <location>
        <begin position="1"/>
        <end position="26"/>
    </location>
</feature>
<dbReference type="Proteomes" id="UP000711047">
    <property type="component" value="Unassembled WGS sequence"/>
</dbReference>
<reference evidence="2 3" key="1">
    <citation type="submission" date="2020-05" db="EMBL/GenBank/DDBJ databases">
        <title>Paenibacillus glebae, sp. nov., Paenibacillus humi sp. nov., Paenibacillus pedi sp. nov., Paenibacillus terrestris sp. nov. and Paenibacillus terricola sp. nov., isolated from a forest top soil sample.</title>
        <authorList>
            <person name="Qi S."/>
            <person name="Carlier A."/>
            <person name="Cnockaert M."/>
            <person name="Vandamme P."/>
        </authorList>
    </citation>
    <scope>NUCLEOTIDE SEQUENCE [LARGE SCALE GENOMIC DNA]</scope>
    <source>
        <strain evidence="2 3">LMG 29502</strain>
    </source>
</reference>
<comment type="caution">
    <text evidence="2">The sequence shown here is derived from an EMBL/GenBank/DDBJ whole genome shotgun (WGS) entry which is preliminary data.</text>
</comment>
<feature type="chain" id="PRO_5045342930" description="Lipoprotein" evidence="1">
    <location>
        <begin position="27"/>
        <end position="131"/>
    </location>
</feature>
<dbReference type="RefSeq" id="WP_173130603.1">
    <property type="nucleotide sequence ID" value="NZ_JABMKX010000004.1"/>
</dbReference>
<dbReference type="PROSITE" id="PS51257">
    <property type="entry name" value="PROKAR_LIPOPROTEIN"/>
    <property type="match status" value="1"/>
</dbReference>
<evidence type="ECO:0008006" key="4">
    <source>
        <dbReference type="Google" id="ProtNLM"/>
    </source>
</evidence>
<evidence type="ECO:0000313" key="2">
    <source>
        <dbReference type="EMBL" id="NQX45348.1"/>
    </source>
</evidence>